<dbReference type="HOGENOM" id="CLU_2658570_0_0_1"/>
<dbReference type="Gramene" id="TraesSYM3B03G01637890.1">
    <property type="protein sequence ID" value="TraesSYM3B03G01637890.1.CDS1"/>
    <property type="gene ID" value="TraesSYM3B03G01637890"/>
</dbReference>
<name>A0A077RVQ6_WHEAT</name>
<dbReference type="Gramene" id="TraesNOR3B03G01646030.1">
    <property type="protein sequence ID" value="TraesNOR3B03G01646030.1.CDS1"/>
    <property type="gene ID" value="TraesNOR3B03G01646030"/>
</dbReference>
<dbReference type="Gramene" id="TraesJUL3B03G01628160.1">
    <property type="protein sequence ID" value="TraesJUL3B03G01628160.1.CDS1"/>
    <property type="gene ID" value="TraesJUL3B03G01628160"/>
</dbReference>
<dbReference type="Gramene" id="TraesSTA3B03G01607950.1">
    <property type="protein sequence ID" value="TraesSTA3B03G01607950.1.CDS1"/>
    <property type="gene ID" value="TraesSTA3B03G01607950"/>
</dbReference>
<dbReference type="Gramene" id="TraesPARA_EIv1.0_0999310.1">
    <property type="protein sequence ID" value="TraesPARA_EIv1.0_0999310.1.CDS1"/>
    <property type="gene ID" value="TraesPARA_EIv1.0_0999310"/>
</dbReference>
<dbReference type="Gramene" id="TraesWEE_scaffold_229122_01G000200.1">
    <property type="protein sequence ID" value="TraesWEE_scaffold_229122_01G000200.1"/>
    <property type="gene ID" value="TraesWEE_scaffold_229122_01G000200"/>
</dbReference>
<evidence type="ECO:0000313" key="2">
    <source>
        <dbReference type="Proteomes" id="UP000019116"/>
    </source>
</evidence>
<dbReference type="Gramene" id="TraesCS3B02G202000.1">
    <property type="protein sequence ID" value="TraesCS3B02G202000.1.cds1"/>
    <property type="gene ID" value="TraesCS3B02G202000"/>
</dbReference>
<reference evidence="1" key="1">
    <citation type="submission" date="2018-08" db="EMBL/GenBank/DDBJ databases">
        <authorList>
            <person name="Rossello M."/>
        </authorList>
    </citation>
    <scope>NUCLEOTIDE SEQUENCE [LARGE SCALE GENOMIC DNA]</scope>
    <source>
        <strain evidence="1">cv. Chinese Spring</strain>
    </source>
</reference>
<dbReference type="AlphaFoldDB" id="A0A077RVQ6"/>
<dbReference type="OMA" id="CLQWPRV"/>
<dbReference type="Proteomes" id="UP000019116">
    <property type="component" value="Chromosome 3B"/>
</dbReference>
<dbReference type="Gramene" id="TraesARI3B03G01640170.1">
    <property type="protein sequence ID" value="TraesARI3B03G01640170.1.CDS1"/>
    <property type="gene ID" value="TraesARI3B03G01640170"/>
</dbReference>
<dbReference type="Gramene" id="TraesLAC3B03G01558650.1">
    <property type="protein sequence ID" value="TraesLAC3B03G01558650.1.CDS1"/>
    <property type="gene ID" value="TraesLAC3B03G01558650"/>
</dbReference>
<dbReference type="Gramene" id="TraesROB_scaffold_028784_01G000100.1">
    <property type="protein sequence ID" value="TraesROB_scaffold_028784_01G000100.1"/>
    <property type="gene ID" value="TraesROB_scaffold_028784_01G000100"/>
</dbReference>
<dbReference type="Gramene" id="TraesRN3B0100481100.1">
    <property type="protein sequence ID" value="TraesRN3B0100481100.1"/>
    <property type="gene ID" value="TraesRN3B0100481100"/>
</dbReference>
<organism evidence="1">
    <name type="scientific">Triticum aestivum</name>
    <name type="common">Wheat</name>
    <dbReference type="NCBI Taxonomy" id="4565"/>
    <lineage>
        <taxon>Eukaryota</taxon>
        <taxon>Viridiplantae</taxon>
        <taxon>Streptophyta</taxon>
        <taxon>Embryophyta</taxon>
        <taxon>Tracheophyta</taxon>
        <taxon>Spermatophyta</taxon>
        <taxon>Magnoliopsida</taxon>
        <taxon>Liliopsida</taxon>
        <taxon>Poales</taxon>
        <taxon>Poaceae</taxon>
        <taxon>BOP clade</taxon>
        <taxon>Pooideae</taxon>
        <taxon>Triticodae</taxon>
        <taxon>Triticeae</taxon>
        <taxon>Triticinae</taxon>
        <taxon>Triticum</taxon>
    </lineage>
</organism>
<keyword evidence="2" id="KW-1185">Reference proteome</keyword>
<reference evidence="1" key="2">
    <citation type="submission" date="2018-10" db="UniProtKB">
        <authorList>
            <consortium name="EnsemblPlants"/>
        </authorList>
    </citation>
    <scope>IDENTIFICATION</scope>
</reference>
<evidence type="ECO:0000313" key="1">
    <source>
        <dbReference type="EnsemblPlants" id="TraesCS3B02G202000.1.cds1"/>
    </source>
</evidence>
<protein>
    <submittedName>
        <fullName evidence="1">Uncharacterized protein</fullName>
    </submittedName>
</protein>
<dbReference type="Gramene" id="TraesMAC3B03G01614660.1">
    <property type="protein sequence ID" value="TraesMAC3B03G01614660.1.CDS1"/>
    <property type="gene ID" value="TraesMAC3B03G01614660"/>
</dbReference>
<sequence length="78" mass="8962">MASLLLLLKAIVRGADEGLLGTREVPEEVKQPKMFSPNPLLENKGCRLDDDDVEEERWLVACLQWPRINRQSAWMQTI</sequence>
<dbReference type="Gramene" id="TraesCAD_scaffold_188513_01G000100.1">
    <property type="protein sequence ID" value="TraesCAD_scaffold_188513_01G000100.1"/>
    <property type="gene ID" value="TraesCAD_scaffold_188513_01G000100"/>
</dbReference>
<dbReference type="Gramene" id="TraesCLE_scaffold_190953_01G000100.1">
    <property type="protein sequence ID" value="TraesCLE_scaffold_190953_01G000100.1"/>
    <property type="gene ID" value="TraesCLE_scaffold_190953_01G000100"/>
</dbReference>
<proteinExistence type="predicted"/>
<dbReference type="EnsemblPlants" id="TraesCS3B02G202000.1">
    <property type="protein sequence ID" value="TraesCS3B02G202000.1.cds1"/>
    <property type="gene ID" value="TraesCS3B02G202000"/>
</dbReference>
<dbReference type="Gramene" id="TraesLDM3B03G01617080.1">
    <property type="protein sequence ID" value="TraesLDM3B03G01617080.1.CDS1"/>
    <property type="gene ID" value="TraesLDM3B03G01617080"/>
</dbReference>
<dbReference type="OrthoDB" id="687779at2759"/>
<dbReference type="Gramene" id="TraesCS3B03G0493100.1">
    <property type="protein sequence ID" value="TraesCS3B03G0493100.1.CDS1"/>
    <property type="gene ID" value="TraesCS3B03G0493100"/>
</dbReference>
<dbReference type="Gramene" id="TraesJAG3B03G01623700.1">
    <property type="protein sequence ID" value="TraesJAG3B03G01623700.1.CDS1"/>
    <property type="gene ID" value="TraesJAG3B03G01623700"/>
</dbReference>
<accession>A0A077RVQ6</accession>